<dbReference type="PROSITE" id="PS51912">
    <property type="entry name" value="DMAP1_BIND"/>
    <property type="match status" value="1"/>
</dbReference>
<dbReference type="InterPro" id="IPR010506">
    <property type="entry name" value="DMAP1-bd"/>
</dbReference>
<proteinExistence type="predicted"/>
<dbReference type="Gene3D" id="3.40.50.12780">
    <property type="entry name" value="N-terminal domain of ligase-like"/>
    <property type="match status" value="3"/>
</dbReference>
<dbReference type="InterPro" id="IPR000873">
    <property type="entry name" value="AMP-dep_synth/lig_dom"/>
</dbReference>
<evidence type="ECO:0000259" key="3">
    <source>
        <dbReference type="PROSITE" id="PS51912"/>
    </source>
</evidence>
<evidence type="ECO:0000256" key="2">
    <source>
        <dbReference type="SAM" id="MobiDB-lite"/>
    </source>
</evidence>
<dbReference type="Pfam" id="PF06464">
    <property type="entry name" value="DMAP_binding"/>
    <property type="match status" value="1"/>
</dbReference>
<evidence type="ECO:0000313" key="5">
    <source>
        <dbReference type="Proteomes" id="UP001623330"/>
    </source>
</evidence>
<dbReference type="SMART" id="SM01137">
    <property type="entry name" value="DMAP_binding"/>
    <property type="match status" value="1"/>
</dbReference>
<sequence>MEGKPDFSIPASLPVGVQYQLNELIQDYKQENLTLKGYRTKRTQLLENYELNAIPSNSSFTSSNYSNIKSTTDLSPSNIQRPSPAFNDYGEYSTPTKEKRPSNYRSHLRSASTNDAHSRDSRDTSKPTPISSIRHSSVYRVTTLNSSSRNSIKSSSPAKFKKRSQYSLTSSMDNSSISGTSDKNSSYNPMIPLLPRKPAYDDADSKEIDMLMQESLPAILRRRFELFSGQTAIISINLKGKETYITWDKLYLRAEKVAYELNKERIYKMDKVLLWYNMEDTVEFCVALMGCFIAGMVAVPISFQTYPLSDIIDIIKITSSKLVLISNNCHKQLDNLHSTTNHNKVKLVKSEVFNNVKFIKTDDLGVYSKAKKKTPIFETPNIMYIEFTRTPLGRLSGVVMKHKVLMNQFGIFSRILNSRTMPHWKRKTNVITPLKAKQFTVTSHTLDRFVQLNSLNPTRSTGLIFGFLFNVFSGNLLISVDNQILQNPGGYEHVIDKYRADILLNDQLQLKQVVINYLENPELTLSKKHKIDFSCIKYCLTSCTTIDTEVTDMVIHKWLKNLGCIDASMCYSPMLTLSDFGGVFFSLKDQIGNLENFPIHNTKLRLQDDLFVNRERLKKNIIEPSITAMINSSSSFRDYLKIESFGFPIPGSTLCVVDPDDNTLVDDLTVGEIWVSSDFLTDEFYELDRINDFVFKAKLNYNKMFAMAKNEEGEVYGDFKDSMERVETIYNICPRNVQFLRTKLIGFVFNGKVYVLSLVEDMFLQNKLIRLPNWAHTSDLSQAKQHKHSNSRSSLDSQSLTQSAETIKDLEQNKKQVKRVVESHYLQQITETLVRTVNTIFEAVAFELNHHKEEHFLVLVVESSLARDPRRDANEADSKLLVTSNKQKYQLEKKMNELSDQIYRILWIFHKVQPMCILVVPRNTLPRRYCSLEIATSTVVKLFYSGKLDAQFVKFQFDNVILDFIPHSSYYNESIFSEHLSKLRNKALRDLDNSHSYSLPKSPIWQASGINFVEYATDNRTGTKMKDFNTILDVLEYRISKYPNDLAFSDGGSSTKASSNNTNSNNLHKKVSWKNFEIILASFLKKIAVSKTPLKAMDCVIIMCENSVEYIAMTIACFYCNLVVIPMPVLSAENINKYFDIFISVIKGYKVKRIFTDSKTFSVLDSNPLVSKTLKRNKNILPKITVFSKVKKKNNLTINMFKKLLREKFSLRGKKSNTTTPCFVWVDVDGDIKKNIHSTMNHATFLNTCKIVKETLHLTNERNIFSIAHNTSILGFLINNLLGIFVGCATNLFNIDDIKSDANDFLLGLQNLSIREIYLPLTTLYTIMDRANNILENTRNTTANMKKNANNQSSILRSDFLRNISKIMIPFEGRPNTVAIESILKRFSNIMINQSQICYIYQHPFNPFITIQSGGDDFAKDLYLDSTALREGIIDEVSRDELNEDCIRMQSSGSVPICTDVTIVNPETQLPCIDGEYGEIWCCSEANVHGYYVCDSKLKKDTFITEQFSSKLKGNADKGLTYLRTGDFGFIKEVTFVDQSGILNTKKELFVLGTVNDTIEILGLTHFVIDLERTVKDSSPFISSCYIAKMGGLLVCLIKCKERLLSKYANITALVTSMLLDRHGVILDLCAFVQVKSTKETSLSISENWSKEKNVLFRKWINEDLPIDAQFGINYGENISMYLLSEFEKG</sequence>
<gene>
    <name evidence="4" type="ORF">RNJ44_04405</name>
</gene>
<dbReference type="InterPro" id="IPR056881">
    <property type="entry name" value="Mug62_dom"/>
</dbReference>
<feature type="compositionally biased region" description="Basic and acidic residues" evidence="2">
    <location>
        <begin position="116"/>
        <end position="125"/>
    </location>
</feature>
<keyword evidence="5" id="KW-1185">Reference proteome</keyword>
<feature type="compositionally biased region" description="Polar residues" evidence="2">
    <location>
        <begin position="71"/>
        <end position="81"/>
    </location>
</feature>
<feature type="compositionally biased region" description="Polar residues" evidence="2">
    <location>
        <begin position="103"/>
        <end position="115"/>
    </location>
</feature>
<dbReference type="InterPro" id="IPR025110">
    <property type="entry name" value="AMP-bd_C"/>
</dbReference>
<dbReference type="Pfam" id="PF23024">
    <property type="entry name" value="AMP-dom_DIP2-like"/>
    <property type="match status" value="1"/>
</dbReference>
<accession>A0ABR4NUS9</accession>
<evidence type="ECO:0000313" key="4">
    <source>
        <dbReference type="EMBL" id="KAL3232489.1"/>
    </source>
</evidence>
<dbReference type="PANTHER" id="PTHR22754">
    <property type="entry name" value="DISCO-INTERACTING PROTEIN 2 DIP2 -RELATED"/>
    <property type="match status" value="1"/>
</dbReference>
<feature type="coiled-coil region" evidence="1">
    <location>
        <begin position="800"/>
        <end position="827"/>
    </location>
</feature>
<keyword evidence="1" id="KW-0175">Coiled coil</keyword>
<reference evidence="4 5" key="1">
    <citation type="submission" date="2024-05" db="EMBL/GenBank/DDBJ databases">
        <title>Long read based assembly of the Candida bracarensis genome reveals expanded adhesin content.</title>
        <authorList>
            <person name="Marcet-Houben M."/>
            <person name="Ksiezopolska E."/>
            <person name="Gabaldon T."/>
        </authorList>
    </citation>
    <scope>NUCLEOTIDE SEQUENCE [LARGE SCALE GENOMIC DNA]</scope>
    <source>
        <strain evidence="4 5">CBM6</strain>
    </source>
</reference>
<dbReference type="Pfam" id="PF00501">
    <property type="entry name" value="AMP-binding"/>
    <property type="match status" value="1"/>
</dbReference>
<feature type="compositionally biased region" description="Polar residues" evidence="2">
    <location>
        <begin position="165"/>
        <end position="188"/>
    </location>
</feature>
<dbReference type="Proteomes" id="UP001623330">
    <property type="component" value="Unassembled WGS sequence"/>
</dbReference>
<name>A0ABR4NUS9_9SACH</name>
<feature type="region of interest" description="Disordered" evidence="2">
    <location>
        <begin position="70"/>
        <end position="188"/>
    </location>
</feature>
<evidence type="ECO:0000256" key="1">
    <source>
        <dbReference type="SAM" id="Coils"/>
    </source>
</evidence>
<dbReference type="PANTHER" id="PTHR22754:SF32">
    <property type="entry name" value="DISCO-INTERACTING PROTEIN 2"/>
    <property type="match status" value="1"/>
</dbReference>
<dbReference type="EMBL" id="JBEVYD010000005">
    <property type="protein sequence ID" value="KAL3232489.1"/>
    <property type="molecule type" value="Genomic_DNA"/>
</dbReference>
<dbReference type="SUPFAM" id="SSF56801">
    <property type="entry name" value="Acetyl-CoA synthetase-like"/>
    <property type="match status" value="2"/>
</dbReference>
<feature type="compositionally biased region" description="Low complexity" evidence="2">
    <location>
        <begin position="146"/>
        <end position="156"/>
    </location>
</feature>
<feature type="domain" description="DMAP1-binding" evidence="3">
    <location>
        <begin position="9"/>
        <end position="148"/>
    </location>
</feature>
<dbReference type="InterPro" id="IPR042099">
    <property type="entry name" value="ANL_N_sf"/>
</dbReference>
<dbReference type="Pfam" id="PF24919">
    <property type="entry name" value="Mug62"/>
    <property type="match status" value="1"/>
</dbReference>
<comment type="caution">
    <text evidence="4">The sequence shown here is derived from an EMBL/GenBank/DDBJ whole genome shotgun (WGS) entry which is preliminary data.</text>
</comment>
<protein>
    <recommendedName>
        <fullName evidence="3">DMAP1-binding domain-containing protein</fullName>
    </recommendedName>
</protein>
<organism evidence="4 5">
    <name type="scientific">Nakaseomyces bracarensis</name>
    <dbReference type="NCBI Taxonomy" id="273131"/>
    <lineage>
        <taxon>Eukaryota</taxon>
        <taxon>Fungi</taxon>
        <taxon>Dikarya</taxon>
        <taxon>Ascomycota</taxon>
        <taxon>Saccharomycotina</taxon>
        <taxon>Saccharomycetes</taxon>
        <taxon>Saccharomycetales</taxon>
        <taxon>Saccharomycetaceae</taxon>
        <taxon>Nakaseomyces</taxon>
    </lineage>
</organism>
<feature type="compositionally biased region" description="Polar residues" evidence="2">
    <location>
        <begin position="126"/>
        <end position="145"/>
    </location>
</feature>